<feature type="compositionally biased region" description="Basic residues" evidence="1">
    <location>
        <begin position="1"/>
        <end position="19"/>
    </location>
</feature>
<name>J3M887_ORYBR</name>
<feature type="region of interest" description="Disordered" evidence="1">
    <location>
        <begin position="1"/>
        <end position="33"/>
    </location>
</feature>
<dbReference type="PANTHER" id="PTHR33110:SF125">
    <property type="entry name" value="OS05G0570350 PROTEIN"/>
    <property type="match status" value="1"/>
</dbReference>
<sequence>RKGIQHAQRPRRVPFHLHRTTAPPASRASASASPVSSGRADVLRLIHKRLPCFVDWRRMRQVCHSWRDAVKEKQQPPPSPLPLVLLPIAGGPLFSCAAGGCGTDRFDVPDYARAARYFGAYGGGWLFLNFGNNYGLLSLRTKQRILLPEIFHLQWLRGYNRRIFMTAATLSSPPEDERCIAAAIGSYCRYLPLANPRVHAFWRMRSEDAVVPTINRGNTGSTLEDIIHHKEAFHFLTAQEHLHVFALPEFKVDGFGNLEIPPMEIRRFARDSRNYGEHAVVRYLVESRGNLLMVVRIVRPLPVLPPALSFRVFEMVEPPPGTPINNEETPYAWNELESLGGRMLFLARGCSKSYEVASYQWLGFSDTIYFLDDGVDERTYNELKVFFDFDATEREYPCRDIGRWLPAVEAGPRVDKFLPEQGPSNYSPPAWLLP</sequence>
<dbReference type="Gramene" id="OB05G28110.1">
    <property type="protein sequence ID" value="OB05G28110.1"/>
    <property type="gene ID" value="OB05G28110"/>
</dbReference>
<dbReference type="Pfam" id="PF03478">
    <property type="entry name" value="Beta-prop_KIB1-4"/>
    <property type="match status" value="1"/>
</dbReference>
<accession>J3M887</accession>
<reference evidence="3" key="2">
    <citation type="submission" date="2013-04" db="UniProtKB">
        <authorList>
            <consortium name="EnsemblPlants"/>
        </authorList>
    </citation>
    <scope>IDENTIFICATION</scope>
</reference>
<dbReference type="InterPro" id="IPR005174">
    <property type="entry name" value="KIB1-4_b-propeller"/>
</dbReference>
<proteinExistence type="predicted"/>
<evidence type="ECO:0000256" key="1">
    <source>
        <dbReference type="SAM" id="MobiDB-lite"/>
    </source>
</evidence>
<evidence type="ECO:0000313" key="4">
    <source>
        <dbReference type="Proteomes" id="UP000006038"/>
    </source>
</evidence>
<protein>
    <recommendedName>
        <fullName evidence="2">KIB1-4 beta-propeller domain-containing protein</fullName>
    </recommendedName>
</protein>
<dbReference type="EnsemblPlants" id="OB05G28110.1">
    <property type="protein sequence ID" value="OB05G28110.1"/>
    <property type="gene ID" value="OB05G28110"/>
</dbReference>
<dbReference type="Proteomes" id="UP000006038">
    <property type="component" value="Chromosome 5"/>
</dbReference>
<feature type="compositionally biased region" description="Low complexity" evidence="1">
    <location>
        <begin position="22"/>
        <end position="33"/>
    </location>
</feature>
<organism evidence="3">
    <name type="scientific">Oryza brachyantha</name>
    <name type="common">malo sina</name>
    <dbReference type="NCBI Taxonomy" id="4533"/>
    <lineage>
        <taxon>Eukaryota</taxon>
        <taxon>Viridiplantae</taxon>
        <taxon>Streptophyta</taxon>
        <taxon>Embryophyta</taxon>
        <taxon>Tracheophyta</taxon>
        <taxon>Spermatophyta</taxon>
        <taxon>Magnoliopsida</taxon>
        <taxon>Liliopsida</taxon>
        <taxon>Poales</taxon>
        <taxon>Poaceae</taxon>
        <taxon>BOP clade</taxon>
        <taxon>Oryzoideae</taxon>
        <taxon>Oryzeae</taxon>
        <taxon>Oryzinae</taxon>
        <taxon>Oryza</taxon>
    </lineage>
</organism>
<feature type="domain" description="KIB1-4 beta-propeller" evidence="2">
    <location>
        <begin position="104"/>
        <end position="380"/>
    </location>
</feature>
<keyword evidence="4" id="KW-1185">Reference proteome</keyword>
<evidence type="ECO:0000259" key="2">
    <source>
        <dbReference type="Pfam" id="PF03478"/>
    </source>
</evidence>
<dbReference type="HOGENOM" id="CLU_019286_5_1_1"/>
<reference evidence="3" key="1">
    <citation type="journal article" date="2013" name="Nat. Commun.">
        <title>Whole-genome sequencing of Oryza brachyantha reveals mechanisms underlying Oryza genome evolution.</title>
        <authorList>
            <person name="Chen J."/>
            <person name="Huang Q."/>
            <person name="Gao D."/>
            <person name="Wang J."/>
            <person name="Lang Y."/>
            <person name="Liu T."/>
            <person name="Li B."/>
            <person name="Bai Z."/>
            <person name="Luis Goicoechea J."/>
            <person name="Liang C."/>
            <person name="Chen C."/>
            <person name="Zhang W."/>
            <person name="Sun S."/>
            <person name="Liao Y."/>
            <person name="Zhang X."/>
            <person name="Yang L."/>
            <person name="Song C."/>
            <person name="Wang M."/>
            <person name="Shi J."/>
            <person name="Liu G."/>
            <person name="Liu J."/>
            <person name="Zhou H."/>
            <person name="Zhou W."/>
            <person name="Yu Q."/>
            <person name="An N."/>
            <person name="Chen Y."/>
            <person name="Cai Q."/>
            <person name="Wang B."/>
            <person name="Liu B."/>
            <person name="Min J."/>
            <person name="Huang Y."/>
            <person name="Wu H."/>
            <person name="Li Z."/>
            <person name="Zhang Y."/>
            <person name="Yin Y."/>
            <person name="Song W."/>
            <person name="Jiang J."/>
            <person name="Jackson S.A."/>
            <person name="Wing R.A."/>
            <person name="Wang J."/>
            <person name="Chen M."/>
        </authorList>
    </citation>
    <scope>NUCLEOTIDE SEQUENCE [LARGE SCALE GENOMIC DNA]</scope>
    <source>
        <strain evidence="3">cv. IRGC 101232</strain>
    </source>
</reference>
<dbReference type="PANTHER" id="PTHR33110">
    <property type="entry name" value="F-BOX/KELCH-REPEAT PROTEIN-RELATED"/>
    <property type="match status" value="1"/>
</dbReference>
<dbReference type="OMA" id="TEREYPC"/>
<evidence type="ECO:0000313" key="3">
    <source>
        <dbReference type="EnsemblPlants" id="OB05G28110.1"/>
    </source>
</evidence>
<dbReference type="AlphaFoldDB" id="J3M887"/>